<evidence type="ECO:0000256" key="3">
    <source>
        <dbReference type="ARBA" id="ARBA00022759"/>
    </source>
</evidence>
<keyword evidence="4" id="KW-0378">Hydrolase</keyword>
<keyword evidence="7" id="KW-0695">RNA-directed DNA polymerase</keyword>
<name>A0AA38FV69_TAXCH</name>
<dbReference type="Gene3D" id="3.30.420.10">
    <property type="entry name" value="Ribonuclease H-like superfamily/Ribonuclease H"/>
    <property type="match status" value="1"/>
</dbReference>
<dbReference type="InterPro" id="IPR012337">
    <property type="entry name" value="RNaseH-like_sf"/>
</dbReference>
<dbReference type="GO" id="GO:0003887">
    <property type="term" value="F:DNA-directed DNA polymerase activity"/>
    <property type="evidence" value="ECO:0007669"/>
    <property type="project" value="UniProtKB-KW"/>
</dbReference>
<dbReference type="Proteomes" id="UP000824469">
    <property type="component" value="Unassembled WGS sequence"/>
</dbReference>
<dbReference type="SUPFAM" id="SSF53098">
    <property type="entry name" value="Ribonuclease H-like"/>
    <property type="match status" value="1"/>
</dbReference>
<evidence type="ECO:0000256" key="9">
    <source>
        <dbReference type="ARBA" id="ARBA00023172"/>
    </source>
</evidence>
<evidence type="ECO:0000256" key="1">
    <source>
        <dbReference type="ARBA" id="ARBA00022722"/>
    </source>
</evidence>
<proteinExistence type="predicted"/>
<dbReference type="EMBL" id="JAHRHJ020000006">
    <property type="protein sequence ID" value="KAH9310643.1"/>
    <property type="molecule type" value="Genomic_DNA"/>
</dbReference>
<accession>A0AA38FV69</accession>
<dbReference type="AlphaFoldDB" id="A0AA38FV69"/>
<evidence type="ECO:0000256" key="5">
    <source>
        <dbReference type="ARBA" id="ARBA00022842"/>
    </source>
</evidence>
<dbReference type="PANTHER" id="PTHR42648:SF11">
    <property type="entry name" value="TRANSPOSON TY4-P GAG-POL POLYPROTEIN"/>
    <property type="match status" value="1"/>
</dbReference>
<dbReference type="GO" id="GO:0016787">
    <property type="term" value="F:hydrolase activity"/>
    <property type="evidence" value="ECO:0007669"/>
    <property type="project" value="UniProtKB-KW"/>
</dbReference>
<feature type="non-terminal residue" evidence="12">
    <location>
        <position position="1"/>
    </location>
</feature>
<dbReference type="GO" id="GO:0046872">
    <property type="term" value="F:metal ion binding"/>
    <property type="evidence" value="ECO:0007669"/>
    <property type="project" value="UniProtKB-KW"/>
</dbReference>
<dbReference type="GO" id="GO:0003964">
    <property type="term" value="F:RNA-directed DNA polymerase activity"/>
    <property type="evidence" value="ECO:0007669"/>
    <property type="project" value="UniProtKB-KW"/>
</dbReference>
<dbReference type="InterPro" id="IPR036397">
    <property type="entry name" value="RNaseH_sf"/>
</dbReference>
<gene>
    <name evidence="12" type="ORF">KI387_025678</name>
</gene>
<dbReference type="GO" id="GO:0004519">
    <property type="term" value="F:endonuclease activity"/>
    <property type="evidence" value="ECO:0007669"/>
    <property type="project" value="UniProtKB-KW"/>
</dbReference>
<evidence type="ECO:0000313" key="13">
    <source>
        <dbReference type="Proteomes" id="UP000824469"/>
    </source>
</evidence>
<sequence>IKREWTTPYNPQQNGVAERKNRSITEASSAMLHDQDIPRYLWAEACSTTVYIQNRVPHK</sequence>
<keyword evidence="2" id="KW-0479">Metal-binding</keyword>
<keyword evidence="8" id="KW-0808">Transferase</keyword>
<evidence type="ECO:0000256" key="4">
    <source>
        <dbReference type="ARBA" id="ARBA00022801"/>
    </source>
</evidence>
<reference evidence="12 13" key="1">
    <citation type="journal article" date="2021" name="Nat. Plants">
        <title>The Taxus genome provides insights into paclitaxel biosynthesis.</title>
        <authorList>
            <person name="Xiong X."/>
            <person name="Gou J."/>
            <person name="Liao Q."/>
            <person name="Li Y."/>
            <person name="Zhou Q."/>
            <person name="Bi G."/>
            <person name="Li C."/>
            <person name="Du R."/>
            <person name="Wang X."/>
            <person name="Sun T."/>
            <person name="Guo L."/>
            <person name="Liang H."/>
            <person name="Lu P."/>
            <person name="Wu Y."/>
            <person name="Zhang Z."/>
            <person name="Ro D.K."/>
            <person name="Shang Y."/>
            <person name="Huang S."/>
            <person name="Yan J."/>
        </authorList>
    </citation>
    <scope>NUCLEOTIDE SEQUENCE [LARGE SCALE GENOMIC DNA]</scope>
    <source>
        <strain evidence="12">Ta-2019</strain>
    </source>
</reference>
<organism evidence="12 13">
    <name type="scientific">Taxus chinensis</name>
    <name type="common">Chinese yew</name>
    <name type="synonym">Taxus wallichiana var. chinensis</name>
    <dbReference type="NCBI Taxonomy" id="29808"/>
    <lineage>
        <taxon>Eukaryota</taxon>
        <taxon>Viridiplantae</taxon>
        <taxon>Streptophyta</taxon>
        <taxon>Embryophyta</taxon>
        <taxon>Tracheophyta</taxon>
        <taxon>Spermatophyta</taxon>
        <taxon>Pinopsida</taxon>
        <taxon>Pinidae</taxon>
        <taxon>Conifers II</taxon>
        <taxon>Cupressales</taxon>
        <taxon>Taxaceae</taxon>
        <taxon>Taxus</taxon>
    </lineage>
</organism>
<dbReference type="GO" id="GO:0015074">
    <property type="term" value="P:DNA integration"/>
    <property type="evidence" value="ECO:0007669"/>
    <property type="project" value="UniProtKB-KW"/>
</dbReference>
<keyword evidence="5" id="KW-0460">Magnesium</keyword>
<protein>
    <recommendedName>
        <fullName evidence="11">Integrase catalytic domain-containing protein</fullName>
    </recommendedName>
</protein>
<feature type="domain" description="Integrase catalytic" evidence="11">
    <location>
        <begin position="1"/>
        <end position="59"/>
    </location>
</feature>
<feature type="non-terminal residue" evidence="12">
    <location>
        <position position="59"/>
    </location>
</feature>
<keyword evidence="8" id="KW-0548">Nucleotidyltransferase</keyword>
<keyword evidence="8" id="KW-0239">DNA-directed DNA polymerase</keyword>
<evidence type="ECO:0000256" key="10">
    <source>
        <dbReference type="SAM" id="MobiDB-lite"/>
    </source>
</evidence>
<dbReference type="GO" id="GO:0003676">
    <property type="term" value="F:nucleic acid binding"/>
    <property type="evidence" value="ECO:0007669"/>
    <property type="project" value="InterPro"/>
</dbReference>
<dbReference type="GO" id="GO:0006310">
    <property type="term" value="P:DNA recombination"/>
    <property type="evidence" value="ECO:0007669"/>
    <property type="project" value="UniProtKB-KW"/>
</dbReference>
<dbReference type="PROSITE" id="PS50994">
    <property type="entry name" value="INTEGRASE"/>
    <property type="match status" value="1"/>
</dbReference>
<keyword evidence="1" id="KW-0540">Nuclease</keyword>
<dbReference type="InterPro" id="IPR039537">
    <property type="entry name" value="Retrotran_Ty1/copia-like"/>
</dbReference>
<dbReference type="PANTHER" id="PTHR42648">
    <property type="entry name" value="TRANSPOSASE, PUTATIVE-RELATED"/>
    <property type="match status" value="1"/>
</dbReference>
<keyword evidence="9" id="KW-0233">DNA recombination</keyword>
<dbReference type="InterPro" id="IPR001584">
    <property type="entry name" value="Integrase_cat-core"/>
</dbReference>
<feature type="region of interest" description="Disordered" evidence="10">
    <location>
        <begin position="1"/>
        <end position="22"/>
    </location>
</feature>
<keyword evidence="13" id="KW-1185">Reference proteome</keyword>
<comment type="caution">
    <text evidence="12">The sequence shown here is derived from an EMBL/GenBank/DDBJ whole genome shotgun (WGS) entry which is preliminary data.</text>
</comment>
<evidence type="ECO:0000259" key="11">
    <source>
        <dbReference type="PROSITE" id="PS50994"/>
    </source>
</evidence>
<keyword evidence="6" id="KW-0229">DNA integration</keyword>
<evidence type="ECO:0000313" key="12">
    <source>
        <dbReference type="EMBL" id="KAH9310643.1"/>
    </source>
</evidence>
<evidence type="ECO:0000256" key="2">
    <source>
        <dbReference type="ARBA" id="ARBA00022723"/>
    </source>
</evidence>
<evidence type="ECO:0000256" key="7">
    <source>
        <dbReference type="ARBA" id="ARBA00022918"/>
    </source>
</evidence>
<evidence type="ECO:0000256" key="8">
    <source>
        <dbReference type="ARBA" id="ARBA00022932"/>
    </source>
</evidence>
<keyword evidence="3" id="KW-0255">Endonuclease</keyword>
<evidence type="ECO:0000256" key="6">
    <source>
        <dbReference type="ARBA" id="ARBA00022908"/>
    </source>
</evidence>